<dbReference type="SUPFAM" id="SSF159042">
    <property type="entry name" value="Plus3-like"/>
    <property type="match status" value="1"/>
</dbReference>
<dbReference type="InterPro" id="IPR036128">
    <property type="entry name" value="Plus3-like_sf"/>
</dbReference>
<dbReference type="InterPro" id="IPR004343">
    <property type="entry name" value="Plus-3_dom"/>
</dbReference>
<comment type="subcellular location">
    <subcellularLocation>
        <location evidence="1">Nucleus</location>
    </subcellularLocation>
</comment>
<dbReference type="PANTHER" id="PTHR13115">
    <property type="entry name" value="RNA POLYMERASE-ASSOCIATED PROTEIN RTF1 HOMOLOG"/>
    <property type="match status" value="1"/>
</dbReference>
<reference evidence="7" key="1">
    <citation type="submission" date="2022-07" db="EMBL/GenBank/DDBJ databases">
        <title>Draft genome sequence of Zalerion maritima ATCC 34329, a (micro)plastics degrading marine fungus.</title>
        <authorList>
            <person name="Paco A."/>
            <person name="Goncalves M.F.M."/>
            <person name="Rocha-Santos T.A.P."/>
            <person name="Alves A."/>
        </authorList>
    </citation>
    <scope>NUCLEOTIDE SEQUENCE</scope>
    <source>
        <strain evidence="7">ATCC 34329</strain>
    </source>
</reference>
<feature type="compositionally biased region" description="Basic and acidic residues" evidence="5">
    <location>
        <begin position="602"/>
        <end position="613"/>
    </location>
</feature>
<proteinExistence type="predicted"/>
<feature type="compositionally biased region" description="Low complexity" evidence="5">
    <location>
        <begin position="99"/>
        <end position="110"/>
    </location>
</feature>
<evidence type="ECO:0000256" key="3">
    <source>
        <dbReference type="ARBA" id="ARBA00023163"/>
    </source>
</evidence>
<dbReference type="PROSITE" id="PS51360">
    <property type="entry name" value="PLUS3"/>
    <property type="match status" value="1"/>
</dbReference>
<accession>A0AAD5RRZ3</accession>
<dbReference type="GO" id="GO:0003746">
    <property type="term" value="F:translation elongation factor activity"/>
    <property type="evidence" value="ECO:0007669"/>
    <property type="project" value="UniProtKB-KW"/>
</dbReference>
<dbReference type="GO" id="GO:0003677">
    <property type="term" value="F:DNA binding"/>
    <property type="evidence" value="ECO:0007669"/>
    <property type="project" value="InterPro"/>
</dbReference>
<feature type="region of interest" description="Disordered" evidence="5">
    <location>
        <begin position="163"/>
        <end position="283"/>
    </location>
</feature>
<dbReference type="Pfam" id="PF03126">
    <property type="entry name" value="Plus-3"/>
    <property type="match status" value="1"/>
</dbReference>
<sequence length="640" mass="72479">MSDAEDDFLGLADGQVLSSDGESDNEDVKETRERSASRASSSRAREQSPNVAKQGTAVKKVKRRKGSGESEDEGEASEAPGSPNSLDSAPMDESDSDVEVPSKPVPSKSPAIYADDDDDEEDKYPVDGLFASEQEKEEIMAMQMLDREQIIADRSQEVERRRQNRLLRQLVSNQESEEKKHKKRKASSADLEDEDDERKPTRVRTKSTTIAGTSGYDDLKRARAAKNDRMRMRAEERQRGRRDDDRRPSSRHSEYSSDGDPYNRGQASKSKTPEPNYSHEPATLRDIEHVRVGRSNFGQICFYPGFEQTMVGCFCRVSIGPDKSGQPTYKMAVVKDIVKGKPYALQYRNTQIVTDQYAVLAHGKAVREWPFLMLSDSKFTDPEFNHYKQTCSADGVSLPKRQYLINKVDELDAIIRRDFTPLELQQKLDRQNALKRRFIPVDKERLRRDLDEAKAMGDENRIAEIQEKLDGADAPRLAFRTSIQVAKHGNNEQQEKLAKLNMRNRRRNMQDVRAAQLREKHRMRDLEEALERGEDVQIDQSRRLKTKAKFVHDVNEKETLLNKPHIKNAKSNGTSAPGTPKIAAKDGRGTHKDSAAAAAMETLRHKQQDEARKKGMPTLSRPITGDDVIGALDLDIDIEI</sequence>
<evidence type="ECO:0000313" key="7">
    <source>
        <dbReference type="EMBL" id="KAJ2901865.1"/>
    </source>
</evidence>
<keyword evidence="7" id="KW-0648">Protein biosynthesis</keyword>
<feature type="compositionally biased region" description="Basic and acidic residues" evidence="5">
    <location>
        <begin position="26"/>
        <end position="36"/>
    </location>
</feature>
<gene>
    <name evidence="7" type="ORF">MKZ38_001298</name>
</gene>
<dbReference type="GO" id="GO:1990269">
    <property type="term" value="F:RNA polymerase II C-terminal domain phosphoserine binding"/>
    <property type="evidence" value="ECO:0007669"/>
    <property type="project" value="TreeGrafter"/>
</dbReference>
<dbReference type="Gene3D" id="3.90.70.200">
    <property type="entry name" value="Plus-3 domain"/>
    <property type="match status" value="1"/>
</dbReference>
<evidence type="ECO:0000256" key="2">
    <source>
        <dbReference type="ARBA" id="ARBA00023015"/>
    </source>
</evidence>
<feature type="region of interest" description="Disordered" evidence="5">
    <location>
        <begin position="1"/>
        <end position="135"/>
    </location>
</feature>
<name>A0AAD5RRZ3_9PEZI</name>
<feature type="domain" description="Plus3" evidence="6">
    <location>
        <begin position="281"/>
        <end position="416"/>
    </location>
</feature>
<feature type="compositionally biased region" description="Polar residues" evidence="5">
    <location>
        <begin position="265"/>
        <end position="275"/>
    </location>
</feature>
<dbReference type="SMART" id="SM00719">
    <property type="entry name" value="Plus3"/>
    <property type="match status" value="1"/>
</dbReference>
<keyword evidence="2" id="KW-0805">Transcription regulation</keyword>
<protein>
    <submittedName>
        <fullName evidence="7">Rna polymerase 2 transcription elongation factor protein</fullName>
    </submittedName>
</protein>
<evidence type="ECO:0000256" key="4">
    <source>
        <dbReference type="ARBA" id="ARBA00023242"/>
    </source>
</evidence>
<dbReference type="AlphaFoldDB" id="A0AAD5RRZ3"/>
<feature type="region of interest" description="Disordered" evidence="5">
    <location>
        <begin position="566"/>
        <end position="622"/>
    </location>
</feature>
<keyword evidence="4" id="KW-0539">Nucleus</keyword>
<evidence type="ECO:0000256" key="5">
    <source>
        <dbReference type="SAM" id="MobiDB-lite"/>
    </source>
</evidence>
<keyword evidence="8" id="KW-1185">Reference proteome</keyword>
<evidence type="ECO:0000256" key="1">
    <source>
        <dbReference type="ARBA" id="ARBA00004123"/>
    </source>
</evidence>
<keyword evidence="3" id="KW-0804">Transcription</keyword>
<organism evidence="7 8">
    <name type="scientific">Zalerion maritima</name>
    <dbReference type="NCBI Taxonomy" id="339359"/>
    <lineage>
        <taxon>Eukaryota</taxon>
        <taxon>Fungi</taxon>
        <taxon>Dikarya</taxon>
        <taxon>Ascomycota</taxon>
        <taxon>Pezizomycotina</taxon>
        <taxon>Sordariomycetes</taxon>
        <taxon>Lulworthiomycetidae</taxon>
        <taxon>Lulworthiales</taxon>
        <taxon>Lulworthiaceae</taxon>
        <taxon>Zalerion</taxon>
    </lineage>
</organism>
<feature type="compositionally biased region" description="Basic and acidic residues" evidence="5">
    <location>
        <begin position="583"/>
        <end position="594"/>
    </location>
</feature>
<dbReference type="PANTHER" id="PTHR13115:SF8">
    <property type="entry name" value="RNA POLYMERASE-ASSOCIATED PROTEIN RTF1 HOMOLOG"/>
    <property type="match status" value="1"/>
</dbReference>
<feature type="compositionally biased region" description="Basic and acidic residues" evidence="5">
    <location>
        <begin position="217"/>
        <end position="255"/>
    </location>
</feature>
<dbReference type="Proteomes" id="UP001201980">
    <property type="component" value="Unassembled WGS sequence"/>
</dbReference>
<dbReference type="FunFam" id="3.90.70.200:FF:000005">
    <property type="entry name" value="Related to Pol II transcription elongation factor"/>
    <property type="match status" value="1"/>
</dbReference>
<comment type="caution">
    <text evidence="7">The sequence shown here is derived from an EMBL/GenBank/DDBJ whole genome shotgun (WGS) entry which is preliminary data.</text>
</comment>
<keyword evidence="7" id="KW-0251">Elongation factor</keyword>
<dbReference type="GO" id="GO:0016593">
    <property type="term" value="C:Cdc73/Paf1 complex"/>
    <property type="evidence" value="ECO:0007669"/>
    <property type="project" value="TreeGrafter"/>
</dbReference>
<evidence type="ECO:0000313" key="8">
    <source>
        <dbReference type="Proteomes" id="UP001201980"/>
    </source>
</evidence>
<evidence type="ECO:0000259" key="6">
    <source>
        <dbReference type="PROSITE" id="PS51360"/>
    </source>
</evidence>
<dbReference type="EMBL" id="JAKWBI020000134">
    <property type="protein sequence ID" value="KAJ2901865.1"/>
    <property type="molecule type" value="Genomic_DNA"/>
</dbReference>